<dbReference type="Proteomes" id="UP000821837">
    <property type="component" value="Unassembled WGS sequence"/>
</dbReference>
<protein>
    <submittedName>
        <fullName evidence="2">Uncharacterized protein</fullName>
    </submittedName>
</protein>
<dbReference type="VEuPathDB" id="VectorBase:RSAN_038990"/>
<evidence type="ECO:0000313" key="3">
    <source>
        <dbReference type="Proteomes" id="UP000821837"/>
    </source>
</evidence>
<accession>A0A9D4SWG9</accession>
<proteinExistence type="predicted"/>
<reference evidence="2" key="2">
    <citation type="submission" date="2021-09" db="EMBL/GenBank/DDBJ databases">
        <authorList>
            <person name="Jia N."/>
            <person name="Wang J."/>
            <person name="Shi W."/>
            <person name="Du L."/>
            <person name="Sun Y."/>
            <person name="Zhan W."/>
            <person name="Jiang J."/>
            <person name="Wang Q."/>
            <person name="Zhang B."/>
            <person name="Ji P."/>
            <person name="Sakyi L.B."/>
            <person name="Cui X."/>
            <person name="Yuan T."/>
            <person name="Jiang B."/>
            <person name="Yang W."/>
            <person name="Lam T.T.-Y."/>
            <person name="Chang Q."/>
            <person name="Ding S."/>
            <person name="Wang X."/>
            <person name="Zhu J."/>
            <person name="Ruan X."/>
            <person name="Zhao L."/>
            <person name="Wei J."/>
            <person name="Que T."/>
            <person name="Du C."/>
            <person name="Cheng J."/>
            <person name="Dai P."/>
            <person name="Han X."/>
            <person name="Huang E."/>
            <person name="Gao Y."/>
            <person name="Liu J."/>
            <person name="Shao H."/>
            <person name="Ye R."/>
            <person name="Li L."/>
            <person name="Wei W."/>
            <person name="Wang X."/>
            <person name="Wang C."/>
            <person name="Huo Q."/>
            <person name="Li W."/>
            <person name="Guo W."/>
            <person name="Chen H."/>
            <person name="Chen S."/>
            <person name="Zhou L."/>
            <person name="Zhou L."/>
            <person name="Ni X."/>
            <person name="Tian J."/>
            <person name="Zhou Y."/>
            <person name="Sheng Y."/>
            <person name="Liu T."/>
            <person name="Pan Y."/>
            <person name="Xia L."/>
            <person name="Li J."/>
            <person name="Zhao F."/>
            <person name="Cao W."/>
        </authorList>
    </citation>
    <scope>NUCLEOTIDE SEQUENCE</scope>
    <source>
        <strain evidence="2">Rsan-2018</strain>
        <tissue evidence="2">Larvae</tissue>
    </source>
</reference>
<sequence>MADSFPVAAASGSPFLISGVCSSSGALLSCCVSSRAFERVHLGSGVFVKQELSRPKDSLFCKEATKLLWGIPDLRNKSLTGAPCRRFVRQKEKQAPPRRAQTPRKLQAVAIVPVSSDESDQNSSYPVSPTAAR</sequence>
<name>A0A9D4SWG9_RHISA</name>
<gene>
    <name evidence="2" type="ORF">HPB52_005797</name>
</gene>
<comment type="caution">
    <text evidence="2">The sequence shown here is derived from an EMBL/GenBank/DDBJ whole genome shotgun (WGS) entry which is preliminary data.</text>
</comment>
<keyword evidence="3" id="KW-1185">Reference proteome</keyword>
<organism evidence="2 3">
    <name type="scientific">Rhipicephalus sanguineus</name>
    <name type="common">Brown dog tick</name>
    <name type="synonym">Ixodes sanguineus</name>
    <dbReference type="NCBI Taxonomy" id="34632"/>
    <lineage>
        <taxon>Eukaryota</taxon>
        <taxon>Metazoa</taxon>
        <taxon>Ecdysozoa</taxon>
        <taxon>Arthropoda</taxon>
        <taxon>Chelicerata</taxon>
        <taxon>Arachnida</taxon>
        <taxon>Acari</taxon>
        <taxon>Parasitiformes</taxon>
        <taxon>Ixodida</taxon>
        <taxon>Ixodoidea</taxon>
        <taxon>Ixodidae</taxon>
        <taxon>Rhipicephalinae</taxon>
        <taxon>Rhipicephalus</taxon>
        <taxon>Rhipicephalus</taxon>
    </lineage>
</organism>
<dbReference type="EMBL" id="JABSTV010001250">
    <property type="protein sequence ID" value="KAH7956061.1"/>
    <property type="molecule type" value="Genomic_DNA"/>
</dbReference>
<feature type="region of interest" description="Disordered" evidence="1">
    <location>
        <begin position="111"/>
        <end position="133"/>
    </location>
</feature>
<evidence type="ECO:0000313" key="2">
    <source>
        <dbReference type="EMBL" id="KAH7956061.1"/>
    </source>
</evidence>
<evidence type="ECO:0000256" key="1">
    <source>
        <dbReference type="SAM" id="MobiDB-lite"/>
    </source>
</evidence>
<reference evidence="2" key="1">
    <citation type="journal article" date="2020" name="Cell">
        <title>Large-Scale Comparative Analyses of Tick Genomes Elucidate Their Genetic Diversity and Vector Capacities.</title>
        <authorList>
            <consortium name="Tick Genome and Microbiome Consortium (TIGMIC)"/>
            <person name="Jia N."/>
            <person name="Wang J."/>
            <person name="Shi W."/>
            <person name="Du L."/>
            <person name="Sun Y."/>
            <person name="Zhan W."/>
            <person name="Jiang J.F."/>
            <person name="Wang Q."/>
            <person name="Zhang B."/>
            <person name="Ji P."/>
            <person name="Bell-Sakyi L."/>
            <person name="Cui X.M."/>
            <person name="Yuan T.T."/>
            <person name="Jiang B.G."/>
            <person name="Yang W.F."/>
            <person name="Lam T.T."/>
            <person name="Chang Q.C."/>
            <person name="Ding S.J."/>
            <person name="Wang X.J."/>
            <person name="Zhu J.G."/>
            <person name="Ruan X.D."/>
            <person name="Zhao L."/>
            <person name="Wei J.T."/>
            <person name="Ye R.Z."/>
            <person name="Que T.C."/>
            <person name="Du C.H."/>
            <person name="Zhou Y.H."/>
            <person name="Cheng J.X."/>
            <person name="Dai P.F."/>
            <person name="Guo W.B."/>
            <person name="Han X.H."/>
            <person name="Huang E.J."/>
            <person name="Li L.F."/>
            <person name="Wei W."/>
            <person name="Gao Y.C."/>
            <person name="Liu J.Z."/>
            <person name="Shao H.Z."/>
            <person name="Wang X."/>
            <person name="Wang C.C."/>
            <person name="Yang T.C."/>
            <person name="Huo Q.B."/>
            <person name="Li W."/>
            <person name="Chen H.Y."/>
            <person name="Chen S.E."/>
            <person name="Zhou L.G."/>
            <person name="Ni X.B."/>
            <person name="Tian J.H."/>
            <person name="Sheng Y."/>
            <person name="Liu T."/>
            <person name="Pan Y.S."/>
            <person name="Xia L.Y."/>
            <person name="Li J."/>
            <person name="Zhao F."/>
            <person name="Cao W.C."/>
        </authorList>
    </citation>
    <scope>NUCLEOTIDE SEQUENCE</scope>
    <source>
        <strain evidence="2">Rsan-2018</strain>
    </source>
</reference>
<feature type="region of interest" description="Disordered" evidence="1">
    <location>
        <begin position="87"/>
        <end position="106"/>
    </location>
</feature>
<dbReference type="AlphaFoldDB" id="A0A9D4SWG9"/>